<dbReference type="GO" id="GO:0046872">
    <property type="term" value="F:metal ion binding"/>
    <property type="evidence" value="ECO:0007669"/>
    <property type="project" value="UniProtKB-KW"/>
</dbReference>
<evidence type="ECO:0000256" key="2">
    <source>
        <dbReference type="ARBA" id="ARBA00001946"/>
    </source>
</evidence>
<feature type="region of interest" description="Disordered" evidence="14">
    <location>
        <begin position="449"/>
        <end position="472"/>
    </location>
</feature>
<dbReference type="InterPro" id="IPR005959">
    <property type="entry name" value="Fumarylacetoacetase"/>
</dbReference>
<dbReference type="EMBL" id="CP048882">
    <property type="protein sequence ID" value="QPP10643.1"/>
    <property type="molecule type" value="Genomic_DNA"/>
</dbReference>
<keyword evidence="8 13" id="KW-0460">Magnesium</keyword>
<organism evidence="17 18">
    <name type="scientific">Streptomyces bathyalis</name>
    <dbReference type="NCBI Taxonomy" id="2710756"/>
    <lineage>
        <taxon>Bacteria</taxon>
        <taxon>Bacillati</taxon>
        <taxon>Actinomycetota</taxon>
        <taxon>Actinomycetes</taxon>
        <taxon>Kitasatosporales</taxon>
        <taxon>Streptomycetaceae</taxon>
        <taxon>Streptomyces</taxon>
    </lineage>
</organism>
<dbReference type="FunFam" id="3.90.850.10:FF:000011">
    <property type="entry name" value="Fumarylacetoacetase"/>
    <property type="match status" value="1"/>
</dbReference>
<dbReference type="Pfam" id="PF01557">
    <property type="entry name" value="FAA_hydrolase"/>
    <property type="match status" value="1"/>
</dbReference>
<dbReference type="NCBIfam" id="TIGR01266">
    <property type="entry name" value="fum_ac_acetase"/>
    <property type="match status" value="1"/>
</dbReference>
<accession>A0A7T1WTU7</accession>
<feature type="domain" description="Fumarylacetoacetase-like C-terminal" evidence="15">
    <location>
        <begin position="184"/>
        <end position="468"/>
    </location>
</feature>
<reference evidence="18" key="1">
    <citation type="submission" date="2020-02" db="EMBL/GenBank/DDBJ databases">
        <title>Streptomyces sp. ASO4wet.</title>
        <authorList>
            <person name="Risdian C."/>
            <person name="Landwehr W."/>
            <person name="Schupp P."/>
            <person name="Wink J."/>
        </authorList>
    </citation>
    <scope>NUCLEOTIDE SEQUENCE [LARGE SCALE GENOMIC DNA]</scope>
    <source>
        <strain evidence="18">ASO4wet</strain>
    </source>
</reference>
<feature type="active site" description="Proton acceptor" evidence="11">
    <location>
        <position position="192"/>
    </location>
</feature>
<evidence type="ECO:0000256" key="3">
    <source>
        <dbReference type="ARBA" id="ARBA00004782"/>
    </source>
</evidence>
<evidence type="ECO:0000256" key="14">
    <source>
        <dbReference type="SAM" id="MobiDB-lite"/>
    </source>
</evidence>
<evidence type="ECO:0000256" key="5">
    <source>
        <dbReference type="ARBA" id="ARBA00022723"/>
    </source>
</evidence>
<dbReference type="EC" id="3.7.1.2" evidence="4"/>
<dbReference type="GO" id="GO:0004334">
    <property type="term" value="F:fumarylacetoacetase activity"/>
    <property type="evidence" value="ECO:0007669"/>
    <property type="project" value="UniProtKB-EC"/>
</dbReference>
<protein>
    <recommendedName>
        <fullName evidence="4">fumarylacetoacetase</fullName>
        <ecNumber evidence="4">3.7.1.2</ecNumber>
    </recommendedName>
</protein>
<feature type="binding site" evidence="13">
    <location>
        <position position="258"/>
    </location>
    <ligand>
        <name>Ca(2+)</name>
        <dbReference type="ChEBI" id="CHEBI:29108"/>
    </ligand>
</feature>
<dbReference type="InterPro" id="IPR036462">
    <property type="entry name" value="Fumarylacetoacetase_N_sf"/>
</dbReference>
<feature type="binding site" evidence="13">
    <location>
        <position position="260"/>
    </location>
    <ligand>
        <name>Ca(2+)</name>
        <dbReference type="ChEBI" id="CHEBI:29108"/>
    </ligand>
</feature>
<dbReference type="KEGG" id="sbat:G4Z16_12490"/>
<dbReference type="Proteomes" id="UP000595046">
    <property type="component" value="Chromosome"/>
</dbReference>
<evidence type="ECO:0000256" key="10">
    <source>
        <dbReference type="ARBA" id="ARBA00023232"/>
    </source>
</evidence>
<comment type="pathway">
    <text evidence="3">Amino-acid degradation; L-phenylalanine degradation; acetoacetate and fumarate from L-phenylalanine: step 6/6.</text>
</comment>
<evidence type="ECO:0000313" key="17">
    <source>
        <dbReference type="EMBL" id="QPP10643.1"/>
    </source>
</evidence>
<evidence type="ECO:0000256" key="12">
    <source>
        <dbReference type="PIRSR" id="PIRSR605959-2"/>
    </source>
</evidence>
<gene>
    <name evidence="17" type="primary">fahA</name>
    <name evidence="17" type="ORF">G4Z16_12490</name>
</gene>
<feature type="binding site" evidence="12">
    <location>
        <position position="303"/>
    </location>
    <ligand>
        <name>substrate</name>
    </ligand>
</feature>
<dbReference type="InterPro" id="IPR011234">
    <property type="entry name" value="Fumarylacetoacetase-like_C"/>
</dbReference>
<dbReference type="AlphaFoldDB" id="A0A7T1WTU7"/>
<dbReference type="GO" id="GO:1902000">
    <property type="term" value="P:homogentisate catabolic process"/>
    <property type="evidence" value="ECO:0007669"/>
    <property type="project" value="TreeGrafter"/>
</dbReference>
<evidence type="ECO:0000256" key="9">
    <source>
        <dbReference type="ARBA" id="ARBA00022878"/>
    </source>
</evidence>
<evidence type="ECO:0000256" key="11">
    <source>
        <dbReference type="PIRSR" id="PIRSR605959-1"/>
    </source>
</evidence>
<evidence type="ECO:0000256" key="1">
    <source>
        <dbReference type="ARBA" id="ARBA00001913"/>
    </source>
</evidence>
<proteinExistence type="predicted"/>
<dbReference type="GO" id="GO:0006559">
    <property type="term" value="P:L-phenylalanine catabolic process"/>
    <property type="evidence" value="ECO:0007669"/>
    <property type="project" value="UniProtKB-UniPathway"/>
</dbReference>
<evidence type="ECO:0000256" key="7">
    <source>
        <dbReference type="ARBA" id="ARBA00022837"/>
    </source>
</evidence>
<feature type="binding site" evidence="12">
    <location>
        <position position="299"/>
    </location>
    <ligand>
        <name>substrate</name>
    </ligand>
</feature>
<dbReference type="InterPro" id="IPR015377">
    <property type="entry name" value="Fumarylacetoacetase_N"/>
</dbReference>
<feature type="binding site" evidence="12">
    <location>
        <position position="187"/>
    </location>
    <ligand>
        <name>substrate</name>
    </ligand>
</feature>
<feature type="binding site" evidence="12">
    <location>
        <position position="406"/>
    </location>
    <ligand>
        <name>substrate</name>
    </ligand>
</feature>
<keyword evidence="9" id="KW-0828">Tyrosine catabolism</keyword>
<keyword evidence="18" id="KW-1185">Reference proteome</keyword>
<feature type="binding site" evidence="13">
    <location>
        <position position="292"/>
    </location>
    <ligand>
        <name>Ca(2+)</name>
        <dbReference type="ChEBI" id="CHEBI:29108"/>
    </ligand>
</feature>
<dbReference type="UniPathway" id="UPA00139">
    <property type="reaction ID" value="UER00341"/>
</dbReference>
<evidence type="ECO:0000256" key="13">
    <source>
        <dbReference type="PIRSR" id="PIRSR605959-3"/>
    </source>
</evidence>
<dbReference type="SUPFAM" id="SSF56529">
    <property type="entry name" value="FAH"/>
    <property type="match status" value="1"/>
</dbReference>
<feature type="binding site" evidence="13">
    <location>
        <position position="292"/>
    </location>
    <ligand>
        <name>Mg(2+)</name>
        <dbReference type="ChEBI" id="CHEBI:18420"/>
    </ligand>
</feature>
<evidence type="ECO:0000256" key="8">
    <source>
        <dbReference type="ARBA" id="ARBA00022842"/>
    </source>
</evidence>
<feature type="binding site" evidence="13">
    <location>
        <position position="316"/>
    </location>
    <ligand>
        <name>Mg(2+)</name>
        <dbReference type="ChEBI" id="CHEBI:18420"/>
    </ligand>
</feature>
<keyword evidence="10" id="KW-0585">Phenylalanine catabolism</keyword>
<sequence length="472" mass="50490">MGPAAGRPGPCAAPFSPVRRSHSHRVPPGPRRPLPYGSPCANGPPRCPYAELARDRRRSRRRGTVTDARPLDLPEGDPFGPDNLPYGVCTTPEDPGRPHIVVRYGDHVLDAGGAAAAFGSAHADLLRQPLLGPLMAAGRPVWQAVRGELREWLTAPGHRETASRFLRPLADVTMRLPFEVSDYVDFYASEHHATNVGKIFRPDSAALPANWKHLPIGYHGRAGTVVVSGTPVVRPKGQRKPPTENAPVFGASRRLDIEAEVGFVVGTPSAHTDSVPLSGFRDHVFGVTLLNDWSARDIQGWEYVPLGPFLGKSFATSVSAWITPLDALDAARTAPPARDVPLLPYLDDSAEPEPGGIDLRITVSINGHAVSEPPFSAMYWTAAQQLAHMTVNGASLRTGDLYASGTVSGPERSQRGCLLELTWGGKEPLELPDGSRGFLEDGDEVTLSAWAPGPGGSRIGLGEVTGTVRPAR</sequence>
<name>A0A7T1WTU7_9ACTN</name>
<evidence type="ECO:0000256" key="4">
    <source>
        <dbReference type="ARBA" id="ARBA00012094"/>
    </source>
</evidence>
<feature type="binding site" evidence="13">
    <location>
        <position position="185"/>
    </location>
    <ligand>
        <name>Ca(2+)</name>
        <dbReference type="ChEBI" id="CHEBI:29108"/>
    </ligand>
</feature>
<evidence type="ECO:0000313" key="18">
    <source>
        <dbReference type="Proteomes" id="UP000595046"/>
    </source>
</evidence>
<keyword evidence="6 17" id="KW-0378">Hydrolase</keyword>
<dbReference type="Pfam" id="PF09298">
    <property type="entry name" value="FAA_hydrolase_N"/>
    <property type="match status" value="1"/>
</dbReference>
<feature type="region of interest" description="Disordered" evidence="14">
    <location>
        <begin position="1"/>
        <end position="80"/>
    </location>
</feature>
<dbReference type="PANTHER" id="PTHR43069:SF2">
    <property type="entry name" value="FUMARYLACETOACETASE"/>
    <property type="match status" value="1"/>
</dbReference>
<dbReference type="Gene3D" id="2.30.30.230">
    <property type="entry name" value="Fumarylacetoacetase, N-terminal domain"/>
    <property type="match status" value="1"/>
</dbReference>
<evidence type="ECO:0000259" key="16">
    <source>
        <dbReference type="Pfam" id="PF09298"/>
    </source>
</evidence>
<dbReference type="GO" id="GO:0006572">
    <property type="term" value="P:L-tyrosine catabolic process"/>
    <property type="evidence" value="ECO:0007669"/>
    <property type="project" value="UniProtKB-KW"/>
</dbReference>
<dbReference type="InterPro" id="IPR036663">
    <property type="entry name" value="Fumarylacetoacetase_C_sf"/>
</dbReference>
<dbReference type="SUPFAM" id="SSF63433">
    <property type="entry name" value="Fumarylacetoacetate hydrolase, FAH, N-terminal domain"/>
    <property type="match status" value="1"/>
</dbReference>
<evidence type="ECO:0000256" key="6">
    <source>
        <dbReference type="ARBA" id="ARBA00022801"/>
    </source>
</evidence>
<comment type="cofactor">
    <cofactor evidence="1 13">
        <name>Ca(2+)</name>
        <dbReference type="ChEBI" id="CHEBI:29108"/>
    </cofactor>
</comment>
<keyword evidence="7 13" id="KW-0106">Calcium</keyword>
<dbReference type="PANTHER" id="PTHR43069">
    <property type="entry name" value="FUMARYLACETOACETASE"/>
    <property type="match status" value="1"/>
</dbReference>
<feature type="domain" description="Fumarylacetoacetase N-terminal" evidence="16">
    <location>
        <begin position="83"/>
        <end position="177"/>
    </location>
</feature>
<keyword evidence="5 13" id="KW-0479">Metal-binding</keyword>
<evidence type="ECO:0000259" key="15">
    <source>
        <dbReference type="Pfam" id="PF01557"/>
    </source>
</evidence>
<comment type="cofactor">
    <cofactor evidence="2 13">
        <name>Mg(2+)</name>
        <dbReference type="ChEBI" id="CHEBI:18420"/>
    </cofactor>
</comment>
<feature type="binding site" evidence="13">
    <location>
        <position position="312"/>
    </location>
    <ligand>
        <name>Mg(2+)</name>
        <dbReference type="ChEBI" id="CHEBI:18420"/>
    </ligand>
</feature>
<feature type="compositionally biased region" description="Low complexity" evidence="14">
    <location>
        <begin position="1"/>
        <end position="14"/>
    </location>
</feature>
<dbReference type="Gene3D" id="3.90.850.10">
    <property type="entry name" value="Fumarylacetoacetase-like, C-terminal domain"/>
    <property type="match status" value="1"/>
</dbReference>
<feature type="binding site" evidence="12">
    <location>
        <position position="201"/>
    </location>
    <ligand>
        <name>substrate</name>
    </ligand>
</feature>